<feature type="region of interest" description="Disordered" evidence="2">
    <location>
        <begin position="45"/>
        <end position="77"/>
    </location>
</feature>
<dbReference type="GeneID" id="63823206"/>
<organism evidence="4 5">
    <name type="scientific">Laetiporus sulphureus 93-53</name>
    <dbReference type="NCBI Taxonomy" id="1314785"/>
    <lineage>
        <taxon>Eukaryota</taxon>
        <taxon>Fungi</taxon>
        <taxon>Dikarya</taxon>
        <taxon>Basidiomycota</taxon>
        <taxon>Agaricomycotina</taxon>
        <taxon>Agaricomycetes</taxon>
        <taxon>Polyporales</taxon>
        <taxon>Laetiporus</taxon>
    </lineage>
</organism>
<sequence length="1147" mass="128616">MSEKPLLTHILSSTSLTSQSSQYSDGLEAIDDYIRALPTNFLEEDEEPALRSAKRAATEDIETPRATKAPRRHSSSHLEISEVPLISGSPISSGRTLIAESDPTAICEPLVIASAQGIRWGYIEKLPWGAQWEISRLLNAGLDYDKITIGMLIRLGELNANATAAPEVSKLVANELSKRGSSIKAEMQDDVFASAFLKERKVKLPWEELDWEEAALMRNPHGGLGLNDSVPDPGWYGGKVHFTAKVVVERENKTSTIKIKLDKPHLGSSNHFARRFGSRRFIRVRIPKDFHAKAGKDMPEDALLNYFRRPVVIMGRVFRAFYAKEQNVFLFQTNELFNGKRILQSKPRSCKVKTCNNLSFLDFINFHNNMELNREQASFFYLITMVKWAARFALGLSNSVPGAKLSPSMIAFEDDIACDSWIGTGKVPNEQNMTDGCGFIRADILCRISDRMGWSATPKAIQMRCYGSKLKIKLSQGTAVPEDVDPAKLIIDIVRPSRLTTPARLSTETIINFAENGVPSTIFVKLMQQSMEATVAGLTTWETEVDLFRLWMNVARAGGVVACRLAREAAGAARARGFVFEDLSDKLGDEDEDGFDELDKALEEHSTAWWADPISGCPSTLEETVMVLLDAGFHPRNCPVLGAKLKEVVKKSVTVYAKKFRTDVAMSCTAFIVPDPFGVLEPGQVHIKSSKCHLLDQAGNMTDQILGDVLVTRHPCKVPTDVQKVKAVYHEKLRNYMDVIVISTKNHTFEGKLLNRHLASMTGGAGDYDGDTMEAYWLPDLVEPFRNADPRFAVEPATVQACLGKNKETVAEFIDRWVTGSCESAEVIHALQPYLLGALKDSNKVGIYSTYWENSIYSNGYSHETTIFLAYIFCEVLDGSKSGVTVSPEKFMEHQKTFAHRAPEWKETDEDREAFRRSGTNAANLQRDKKKLGTFIMDTMCKEAQRAADKQFRKVEELFNGGAVKRDDDLCAPWLCAVRRAAEASRRGQGDFAQKELDTIKKHVEWVYESWRSLRNAEADEGRKGSGSGSKSKHHTKAAFTALPIEKRQDTLRELSRKFHSGPPVFGDSDDESSEVLLHYSAEDVRMLRASYAYIFDYDNSKRHWSRFPWDVSMRELCEIKARALGGTKMLRENFYARMTIAKAFLH</sequence>
<evidence type="ECO:0000256" key="2">
    <source>
        <dbReference type="SAM" id="MobiDB-lite"/>
    </source>
</evidence>
<dbReference type="EMBL" id="KV427609">
    <property type="protein sequence ID" value="KZT10358.1"/>
    <property type="molecule type" value="Genomic_DNA"/>
</dbReference>
<evidence type="ECO:0000313" key="4">
    <source>
        <dbReference type="EMBL" id="KZT10358.1"/>
    </source>
</evidence>
<comment type="catalytic activity">
    <reaction evidence="1">
        <text>RNA(n) + a ribonucleoside 5'-triphosphate = RNA(n+1) + diphosphate</text>
        <dbReference type="Rhea" id="RHEA:21248"/>
        <dbReference type="Rhea" id="RHEA-COMP:14527"/>
        <dbReference type="Rhea" id="RHEA-COMP:17342"/>
        <dbReference type="ChEBI" id="CHEBI:33019"/>
        <dbReference type="ChEBI" id="CHEBI:61557"/>
        <dbReference type="ChEBI" id="CHEBI:140395"/>
        <dbReference type="EC" id="2.7.7.48"/>
    </reaction>
</comment>
<dbReference type="GO" id="GO:0030422">
    <property type="term" value="P:siRNA processing"/>
    <property type="evidence" value="ECO:0007669"/>
    <property type="project" value="TreeGrafter"/>
</dbReference>
<feature type="region of interest" description="Disordered" evidence="2">
    <location>
        <begin position="1018"/>
        <end position="1039"/>
    </location>
</feature>
<keyword evidence="5" id="KW-1185">Reference proteome</keyword>
<dbReference type="RefSeq" id="XP_040768098.1">
    <property type="nucleotide sequence ID" value="XM_040906177.1"/>
</dbReference>
<feature type="compositionally biased region" description="Basic and acidic residues" evidence="2">
    <location>
        <begin position="56"/>
        <end position="65"/>
    </location>
</feature>
<comment type="similarity">
    <text evidence="1">Belongs to the RdRP family.</text>
</comment>
<reference evidence="4 5" key="1">
    <citation type="journal article" date="2016" name="Mol. Biol. Evol.">
        <title>Comparative Genomics of Early-Diverging Mushroom-Forming Fungi Provides Insights into the Origins of Lignocellulose Decay Capabilities.</title>
        <authorList>
            <person name="Nagy L.G."/>
            <person name="Riley R."/>
            <person name="Tritt A."/>
            <person name="Adam C."/>
            <person name="Daum C."/>
            <person name="Floudas D."/>
            <person name="Sun H."/>
            <person name="Yadav J.S."/>
            <person name="Pangilinan J."/>
            <person name="Larsson K.H."/>
            <person name="Matsuura K."/>
            <person name="Barry K."/>
            <person name="Labutti K."/>
            <person name="Kuo R."/>
            <person name="Ohm R.A."/>
            <person name="Bhattacharya S.S."/>
            <person name="Shirouzu T."/>
            <person name="Yoshinaga Y."/>
            <person name="Martin F.M."/>
            <person name="Grigoriev I.V."/>
            <person name="Hibbett D.S."/>
        </authorList>
    </citation>
    <scope>NUCLEOTIDE SEQUENCE [LARGE SCALE GENOMIC DNA]</scope>
    <source>
        <strain evidence="4 5">93-53</strain>
    </source>
</reference>
<dbReference type="OrthoDB" id="10055769at2759"/>
<dbReference type="PANTHER" id="PTHR23079">
    <property type="entry name" value="RNA-DEPENDENT RNA POLYMERASE"/>
    <property type="match status" value="1"/>
</dbReference>
<evidence type="ECO:0000313" key="5">
    <source>
        <dbReference type="Proteomes" id="UP000076871"/>
    </source>
</evidence>
<keyword evidence="1" id="KW-0808">Transferase</keyword>
<keyword evidence="1" id="KW-0696">RNA-directed RNA polymerase</keyword>
<gene>
    <name evidence="4" type="ORF">LAESUDRAFT_693936</name>
</gene>
<dbReference type="EC" id="2.7.7.48" evidence="1"/>
<dbReference type="AlphaFoldDB" id="A0A165GHL2"/>
<evidence type="ECO:0000256" key="1">
    <source>
        <dbReference type="RuleBase" id="RU363098"/>
    </source>
</evidence>
<keyword evidence="1" id="KW-0694">RNA-binding</keyword>
<evidence type="ECO:0000259" key="3">
    <source>
        <dbReference type="Pfam" id="PF05183"/>
    </source>
</evidence>
<dbReference type="Proteomes" id="UP000076871">
    <property type="component" value="Unassembled WGS sequence"/>
</dbReference>
<accession>A0A165GHL2</accession>
<dbReference type="Pfam" id="PF05183">
    <property type="entry name" value="RdRP"/>
    <property type="match status" value="1"/>
</dbReference>
<feature type="domain" description="RDRP core" evidence="3">
    <location>
        <begin position="257"/>
        <end position="913"/>
    </location>
</feature>
<dbReference type="STRING" id="1314785.A0A165GHL2"/>
<dbReference type="PANTHER" id="PTHR23079:SF14">
    <property type="entry name" value="RNA-DEPENDENT RNA POLYMERASE"/>
    <property type="match status" value="1"/>
</dbReference>
<dbReference type="GO" id="GO:0003968">
    <property type="term" value="F:RNA-directed RNA polymerase activity"/>
    <property type="evidence" value="ECO:0007669"/>
    <property type="project" value="UniProtKB-KW"/>
</dbReference>
<name>A0A165GHL2_9APHY</name>
<dbReference type="GO" id="GO:0003723">
    <property type="term" value="F:RNA binding"/>
    <property type="evidence" value="ECO:0007669"/>
    <property type="project" value="UniProtKB-KW"/>
</dbReference>
<dbReference type="InParanoid" id="A0A165GHL2"/>
<protein>
    <recommendedName>
        <fullName evidence="1">RNA-dependent RNA polymerase</fullName>
        <ecNumber evidence="1">2.7.7.48</ecNumber>
    </recommendedName>
</protein>
<dbReference type="InterPro" id="IPR007855">
    <property type="entry name" value="RDRP"/>
</dbReference>
<dbReference type="GO" id="GO:0031380">
    <property type="term" value="C:nuclear RNA-directed RNA polymerase complex"/>
    <property type="evidence" value="ECO:0007669"/>
    <property type="project" value="TreeGrafter"/>
</dbReference>
<proteinExistence type="inferred from homology"/>
<keyword evidence="1" id="KW-0548">Nucleotidyltransferase</keyword>
<dbReference type="InterPro" id="IPR057596">
    <property type="entry name" value="RDRP_core"/>
</dbReference>